<accession>A0A660L4Q3</accession>
<sequence>MHWRPIALALTLLVCAAPAAHASSLADELMPDSTGVRLERMGKRDLAMRFPAKRLRALAGERARLHCGVVGERVGQFVVEREGGGGDRRLAAGDRSVVIPGSARFDFCALATRPDDTTNCLPLTAEERWCARALVARTAAGRGYVDQLARTIELSLLMSFAVDSFMTDPADRQAAFVRDFGTTLVGMSDPDSALPTGTVGYWAGETSDVFAATLTSGHRIFLRRDGDVFSTNSRRMLLPAQVHKVSVF</sequence>
<feature type="chain" id="PRO_5025057989" evidence="1">
    <location>
        <begin position="23"/>
        <end position="248"/>
    </location>
</feature>
<evidence type="ECO:0000256" key="1">
    <source>
        <dbReference type="SAM" id="SignalP"/>
    </source>
</evidence>
<organism evidence="2 3">
    <name type="scientific">Solirubrobacter pauli</name>
    <dbReference type="NCBI Taxonomy" id="166793"/>
    <lineage>
        <taxon>Bacteria</taxon>
        <taxon>Bacillati</taxon>
        <taxon>Actinomycetota</taxon>
        <taxon>Thermoleophilia</taxon>
        <taxon>Solirubrobacterales</taxon>
        <taxon>Solirubrobacteraceae</taxon>
        <taxon>Solirubrobacter</taxon>
    </lineage>
</organism>
<name>A0A660L4Q3_9ACTN</name>
<comment type="caution">
    <text evidence="2">The sequence shown here is derived from an EMBL/GenBank/DDBJ whole genome shotgun (WGS) entry which is preliminary data.</text>
</comment>
<dbReference type="RefSeq" id="WP_121257688.1">
    <property type="nucleotide sequence ID" value="NZ_RBIL01000002.1"/>
</dbReference>
<dbReference type="EMBL" id="RBIL01000002">
    <property type="protein sequence ID" value="RKQ88295.1"/>
    <property type="molecule type" value="Genomic_DNA"/>
</dbReference>
<keyword evidence="3" id="KW-1185">Reference proteome</keyword>
<dbReference type="AlphaFoldDB" id="A0A660L4Q3"/>
<gene>
    <name evidence="2" type="ORF">C8N24_6337</name>
</gene>
<evidence type="ECO:0000313" key="2">
    <source>
        <dbReference type="EMBL" id="RKQ88295.1"/>
    </source>
</evidence>
<reference evidence="2 3" key="1">
    <citation type="submission" date="2018-10" db="EMBL/GenBank/DDBJ databases">
        <title>Genomic Encyclopedia of Archaeal and Bacterial Type Strains, Phase II (KMG-II): from individual species to whole genera.</title>
        <authorList>
            <person name="Goeker M."/>
        </authorList>
    </citation>
    <scope>NUCLEOTIDE SEQUENCE [LARGE SCALE GENOMIC DNA]</scope>
    <source>
        <strain evidence="2 3">DSM 14954</strain>
    </source>
</reference>
<proteinExistence type="predicted"/>
<protein>
    <submittedName>
        <fullName evidence="2">Uncharacterized protein</fullName>
    </submittedName>
</protein>
<feature type="signal peptide" evidence="1">
    <location>
        <begin position="1"/>
        <end position="22"/>
    </location>
</feature>
<evidence type="ECO:0000313" key="3">
    <source>
        <dbReference type="Proteomes" id="UP000278962"/>
    </source>
</evidence>
<keyword evidence="1" id="KW-0732">Signal</keyword>
<dbReference type="Proteomes" id="UP000278962">
    <property type="component" value="Unassembled WGS sequence"/>
</dbReference>